<proteinExistence type="predicted"/>
<dbReference type="InterPro" id="IPR043744">
    <property type="entry name" value="DUF5689"/>
</dbReference>
<feature type="domain" description="DUF5689" evidence="2">
    <location>
        <begin position="228"/>
        <end position="394"/>
    </location>
</feature>
<reference evidence="3 4" key="1">
    <citation type="journal article" date="2019" name="Nat. Med.">
        <title>A library of human gut bacterial isolates paired with longitudinal multiomics data enables mechanistic microbiome research.</title>
        <authorList>
            <person name="Poyet M."/>
            <person name="Groussin M."/>
            <person name="Gibbons S.M."/>
            <person name="Avila-Pacheco J."/>
            <person name="Jiang X."/>
            <person name="Kearney S.M."/>
            <person name="Perrotta A.R."/>
            <person name="Berdy B."/>
            <person name="Zhao S."/>
            <person name="Lieberman T.D."/>
            <person name="Swanson P.K."/>
            <person name="Smith M."/>
            <person name="Roesemann S."/>
            <person name="Alexander J.E."/>
            <person name="Rich S.A."/>
            <person name="Livny J."/>
            <person name="Vlamakis H."/>
            <person name="Clish C."/>
            <person name="Bullock K."/>
            <person name="Deik A."/>
            <person name="Scott J."/>
            <person name="Pierce K.A."/>
            <person name="Xavier R.J."/>
            <person name="Alm E.J."/>
        </authorList>
    </citation>
    <scope>NUCLEOTIDE SEQUENCE [LARGE SCALE GENOMIC DNA]</scope>
    <source>
        <strain evidence="3 4">BIOML-A2</strain>
    </source>
</reference>
<evidence type="ECO:0000259" key="2">
    <source>
        <dbReference type="Pfam" id="PF18942"/>
    </source>
</evidence>
<protein>
    <submittedName>
        <fullName evidence="3">BACON domain-containing protein</fullName>
    </submittedName>
</protein>
<dbReference type="PROSITE" id="PS51257">
    <property type="entry name" value="PROKAR_LIPOPROTEIN"/>
    <property type="match status" value="1"/>
</dbReference>
<evidence type="ECO:0000313" key="3">
    <source>
        <dbReference type="EMBL" id="KAA2371634.1"/>
    </source>
</evidence>
<dbReference type="Pfam" id="PF18942">
    <property type="entry name" value="DUF5689"/>
    <property type="match status" value="1"/>
</dbReference>
<dbReference type="Proteomes" id="UP000323567">
    <property type="component" value="Unassembled WGS sequence"/>
</dbReference>
<evidence type="ECO:0000256" key="1">
    <source>
        <dbReference type="SAM" id="SignalP"/>
    </source>
</evidence>
<organism evidence="3 4">
    <name type="scientific">Alistipes shahii</name>
    <dbReference type="NCBI Taxonomy" id="328814"/>
    <lineage>
        <taxon>Bacteria</taxon>
        <taxon>Pseudomonadati</taxon>
        <taxon>Bacteroidota</taxon>
        <taxon>Bacteroidia</taxon>
        <taxon>Bacteroidales</taxon>
        <taxon>Rikenellaceae</taxon>
        <taxon>Alistipes</taxon>
    </lineage>
</organism>
<sequence>MKSCKILRYGAVCGLAALAAVGCSVDDAETIRVRELTAAEHELFVPASGGTAQIQLYSNGRVRVEALNDIGGWASVDRSEFDGDRMVSVTFTENDSFRRMAKLRFVLDGGTRADTVCIKQYGVVPSLECPAPYKAIRGSVETFTQFEIDTNIPLGDFAVATAYVGPTRDWIRSVQPEQGMLVVDTKPNPGDDVCKAVVNLSYVDGWEETFSANLYITQADKDDEFGREVSFADVRALATAEGTAVDEDILIEGIVVSDFHSKNMEANPSVSYDKVDVTVNDCTAYLESPDGRYGFRLRFDTPEDNVLARGTRLSLSLSGTVLTREENPERYTISSLVGENMVESVAGEAIPVKQRRISELTDDDVYTFVSLENTEFLFKEGSYANVYENYSLSSDVNASQTGNNNRMDGWASLLMDDAGNSIYAPVNMLCLWRRSGQGVPQGTGTTHGIVVHNELPRYGNVGRYQIRVLDESGFGMEWAGESAYTEFAEWDGNPHKYSFGTYAKFNSRYAYNRLESITPSDDISSGKTVPNAELFCENHVETTAAEAWPIAGTGNYNNPEVGSLGTSLTCKAYFVKAGVKGWYRWEGNEVVGYNGLRMEFSTASLNGSHMLLGFSFAAGTISATTSKTYPAHWCVEYSVDGGQSYTLCPSAATGADYVHLRSLPWWDASLAGNRYNTCSSAGIGLTDHLFRLPAEVFGRERVMVRIRPYDKVMTVLPLVWNGDTETAEISAATTYDNQLRWGVITLRYR</sequence>
<comment type="caution">
    <text evidence="3">The sequence shown here is derived from an EMBL/GenBank/DDBJ whole genome shotgun (WGS) entry which is preliminary data.</text>
</comment>
<accession>A0A5B3GDI1</accession>
<feature type="signal peptide" evidence="1">
    <location>
        <begin position="1"/>
        <end position="19"/>
    </location>
</feature>
<dbReference type="AlphaFoldDB" id="A0A5B3GDI1"/>
<dbReference type="EMBL" id="VVXK01000002">
    <property type="protein sequence ID" value="KAA2371634.1"/>
    <property type="molecule type" value="Genomic_DNA"/>
</dbReference>
<feature type="chain" id="PRO_5023091694" evidence="1">
    <location>
        <begin position="20"/>
        <end position="749"/>
    </location>
</feature>
<gene>
    <name evidence="3" type="ORF">F2Y13_02265</name>
</gene>
<name>A0A5B3GDI1_9BACT</name>
<dbReference type="RefSeq" id="WP_138265683.1">
    <property type="nucleotide sequence ID" value="NZ_CAUBDR010000001.1"/>
</dbReference>
<keyword evidence="1" id="KW-0732">Signal</keyword>
<evidence type="ECO:0000313" key="4">
    <source>
        <dbReference type="Proteomes" id="UP000323567"/>
    </source>
</evidence>